<dbReference type="RefSeq" id="WP_094265177.1">
    <property type="nucleotide sequence ID" value="NZ_NOWF01000008.1"/>
</dbReference>
<dbReference type="Pfam" id="PF08858">
    <property type="entry name" value="IDEAL"/>
    <property type="match status" value="1"/>
</dbReference>
<evidence type="ECO:0000259" key="1">
    <source>
        <dbReference type="SMART" id="SM00914"/>
    </source>
</evidence>
<name>A0A235B3U6_9BACL</name>
<evidence type="ECO:0000313" key="3">
    <source>
        <dbReference type="Proteomes" id="UP000215459"/>
    </source>
</evidence>
<dbReference type="InterPro" id="IPR014957">
    <property type="entry name" value="IDEAL_dom"/>
</dbReference>
<feature type="domain" description="IDEAL" evidence="1">
    <location>
        <begin position="69"/>
        <end position="99"/>
    </location>
</feature>
<accession>A0A235B3U6</accession>
<dbReference type="EMBL" id="NOWF01000008">
    <property type="protein sequence ID" value="OYD06980.1"/>
    <property type="molecule type" value="Genomic_DNA"/>
</dbReference>
<evidence type="ECO:0000313" key="2">
    <source>
        <dbReference type="EMBL" id="OYD06980.1"/>
    </source>
</evidence>
<comment type="caution">
    <text evidence="2">The sequence shown here is derived from an EMBL/GenBank/DDBJ whole genome shotgun (WGS) entry which is preliminary data.</text>
</comment>
<reference evidence="2 3" key="1">
    <citation type="submission" date="2017-07" db="EMBL/GenBank/DDBJ databases">
        <title>The genome sequence of Paludifilum halophilum highlights mechanisms for microbial adaptation to high salt environemnts.</title>
        <authorList>
            <person name="Belbahri L."/>
        </authorList>
    </citation>
    <scope>NUCLEOTIDE SEQUENCE [LARGE SCALE GENOMIC DNA]</scope>
    <source>
        <strain evidence="2 3">DSM 102817</strain>
    </source>
</reference>
<keyword evidence="3" id="KW-1185">Reference proteome</keyword>
<proteinExistence type="predicted"/>
<gene>
    <name evidence="2" type="ORF">CHM34_13675</name>
</gene>
<sequence>MEALITQFNDGDWVTGKTFNDELFQGYIEAIDHERETAKIRVIQSDNPHIIGKLSLSLLENLRPYETTSLKEEGHLLNLIDLALTTKDKKWFMELTSSLKERKSQVDSDK</sequence>
<dbReference type="AlphaFoldDB" id="A0A235B3U6"/>
<dbReference type="Proteomes" id="UP000215459">
    <property type="component" value="Unassembled WGS sequence"/>
</dbReference>
<protein>
    <recommendedName>
        <fullName evidence="1">IDEAL domain-containing protein</fullName>
    </recommendedName>
</protein>
<dbReference type="SMART" id="SM00914">
    <property type="entry name" value="IDEAL"/>
    <property type="match status" value="1"/>
</dbReference>
<dbReference type="OrthoDB" id="2427704at2"/>
<dbReference type="Gene3D" id="4.10.810.10">
    <property type="entry name" value="Virus Scaffolding Protein, Chain A"/>
    <property type="match status" value="1"/>
</dbReference>
<dbReference type="InterPro" id="IPR027393">
    <property type="entry name" value="Virus_scaffolding_prot_C"/>
</dbReference>
<organism evidence="2 3">
    <name type="scientific">Paludifilum halophilum</name>
    <dbReference type="NCBI Taxonomy" id="1642702"/>
    <lineage>
        <taxon>Bacteria</taxon>
        <taxon>Bacillati</taxon>
        <taxon>Bacillota</taxon>
        <taxon>Bacilli</taxon>
        <taxon>Bacillales</taxon>
        <taxon>Thermoactinomycetaceae</taxon>
        <taxon>Paludifilum</taxon>
    </lineage>
</organism>